<keyword evidence="5 6" id="KW-0472">Membrane</keyword>
<proteinExistence type="predicted"/>
<evidence type="ECO:0000256" key="2">
    <source>
        <dbReference type="ARBA" id="ARBA00022475"/>
    </source>
</evidence>
<keyword evidence="9" id="KW-1185">Reference proteome</keyword>
<evidence type="ECO:0000313" key="8">
    <source>
        <dbReference type="EMBL" id="SKC37599.1"/>
    </source>
</evidence>
<comment type="subcellular location">
    <subcellularLocation>
        <location evidence="1">Cell membrane</location>
        <topology evidence="1">Multi-pass membrane protein</topology>
    </subcellularLocation>
</comment>
<dbReference type="InterPro" id="IPR027379">
    <property type="entry name" value="CLS_N"/>
</dbReference>
<accession>A0A1T5IEM9</accession>
<feature type="transmembrane region" description="Helical" evidence="6">
    <location>
        <begin position="40"/>
        <end position="60"/>
    </location>
</feature>
<evidence type="ECO:0000313" key="9">
    <source>
        <dbReference type="Proteomes" id="UP000190857"/>
    </source>
</evidence>
<reference evidence="8 9" key="1">
    <citation type="submission" date="2017-02" db="EMBL/GenBank/DDBJ databases">
        <authorList>
            <person name="Peterson S.W."/>
        </authorList>
    </citation>
    <scope>NUCLEOTIDE SEQUENCE [LARGE SCALE GENOMIC DNA]</scope>
    <source>
        <strain evidence="8 9">VKM Ac-2059</strain>
    </source>
</reference>
<sequence>MDVALAIVLGVVFVGAYVAVIVYAITQIRREPTLNSSERTVWILAVIFFPLMAGFVWLFMGPHPLGLRIDQTRTPRS</sequence>
<dbReference type="EMBL" id="FUZP01000001">
    <property type="protein sequence ID" value="SKC37599.1"/>
    <property type="molecule type" value="Genomic_DNA"/>
</dbReference>
<name>A0A1T5IEM9_9MICO</name>
<dbReference type="AlphaFoldDB" id="A0A1T5IEM9"/>
<evidence type="ECO:0000259" key="7">
    <source>
        <dbReference type="Pfam" id="PF13396"/>
    </source>
</evidence>
<keyword evidence="4 6" id="KW-1133">Transmembrane helix</keyword>
<dbReference type="STRING" id="123320.SAMN06309945_0348"/>
<evidence type="ECO:0000256" key="5">
    <source>
        <dbReference type="ARBA" id="ARBA00023136"/>
    </source>
</evidence>
<dbReference type="OrthoDB" id="5125212at2"/>
<keyword evidence="2" id="KW-1003">Cell membrane</keyword>
<evidence type="ECO:0000256" key="3">
    <source>
        <dbReference type="ARBA" id="ARBA00022692"/>
    </source>
</evidence>
<dbReference type="Pfam" id="PF13396">
    <property type="entry name" value="PLDc_N"/>
    <property type="match status" value="1"/>
</dbReference>
<feature type="transmembrane region" description="Helical" evidence="6">
    <location>
        <begin position="6"/>
        <end position="28"/>
    </location>
</feature>
<feature type="domain" description="Cardiolipin synthase N-terminal" evidence="7">
    <location>
        <begin position="18"/>
        <end position="62"/>
    </location>
</feature>
<evidence type="ECO:0000256" key="4">
    <source>
        <dbReference type="ARBA" id="ARBA00022989"/>
    </source>
</evidence>
<organism evidence="8 9">
    <name type="scientific">Okibacterium fritillariae</name>
    <dbReference type="NCBI Taxonomy" id="123320"/>
    <lineage>
        <taxon>Bacteria</taxon>
        <taxon>Bacillati</taxon>
        <taxon>Actinomycetota</taxon>
        <taxon>Actinomycetes</taxon>
        <taxon>Micrococcales</taxon>
        <taxon>Microbacteriaceae</taxon>
        <taxon>Okibacterium</taxon>
    </lineage>
</organism>
<protein>
    <submittedName>
        <fullName evidence="8">Phospholipase_D-nuclease N-terminal</fullName>
    </submittedName>
</protein>
<dbReference type="GO" id="GO:0005886">
    <property type="term" value="C:plasma membrane"/>
    <property type="evidence" value="ECO:0007669"/>
    <property type="project" value="UniProtKB-SubCell"/>
</dbReference>
<evidence type="ECO:0000256" key="6">
    <source>
        <dbReference type="SAM" id="Phobius"/>
    </source>
</evidence>
<dbReference type="RefSeq" id="WP_159449461.1">
    <property type="nucleotide sequence ID" value="NZ_FUZP01000001.1"/>
</dbReference>
<keyword evidence="3 6" id="KW-0812">Transmembrane</keyword>
<dbReference type="Proteomes" id="UP000190857">
    <property type="component" value="Unassembled WGS sequence"/>
</dbReference>
<evidence type="ECO:0000256" key="1">
    <source>
        <dbReference type="ARBA" id="ARBA00004651"/>
    </source>
</evidence>
<gene>
    <name evidence="8" type="ORF">SAMN06309945_0348</name>
</gene>